<dbReference type="Proteomes" id="UP001159428">
    <property type="component" value="Unassembled WGS sequence"/>
</dbReference>
<comment type="caution">
    <text evidence="2">The sequence shown here is derived from an EMBL/GenBank/DDBJ whole genome shotgun (WGS) entry which is preliminary data.</text>
</comment>
<evidence type="ECO:0000313" key="1">
    <source>
        <dbReference type="EMBL" id="CAH3040156.1"/>
    </source>
</evidence>
<dbReference type="EMBL" id="CALNXJ010000005">
    <property type="protein sequence ID" value="CAH3040156.1"/>
    <property type="molecule type" value="Genomic_DNA"/>
</dbReference>
<keyword evidence="3" id="KW-1185">Reference proteome</keyword>
<proteinExistence type="predicted"/>
<reference evidence="2 3" key="1">
    <citation type="submission" date="2022-05" db="EMBL/GenBank/DDBJ databases">
        <authorList>
            <consortium name="Genoscope - CEA"/>
            <person name="William W."/>
        </authorList>
    </citation>
    <scope>NUCLEOTIDE SEQUENCE [LARGE SCALE GENOMIC DNA]</scope>
</reference>
<accession>A0AAU9Y408</accession>
<protein>
    <submittedName>
        <fullName evidence="2">Uncharacterized protein</fullName>
    </submittedName>
</protein>
<evidence type="ECO:0000313" key="2">
    <source>
        <dbReference type="EMBL" id="CAH3164506.1"/>
    </source>
</evidence>
<dbReference type="EMBL" id="CALNXJ010000104">
    <property type="protein sequence ID" value="CAH3164506.1"/>
    <property type="molecule type" value="Genomic_DNA"/>
</dbReference>
<name>A0AAU9Y408_9CNID</name>
<evidence type="ECO:0000313" key="3">
    <source>
        <dbReference type="Proteomes" id="UP001159428"/>
    </source>
</evidence>
<dbReference type="AlphaFoldDB" id="A0AAU9Y408"/>
<organism evidence="2 3">
    <name type="scientific">Pocillopora meandrina</name>
    <dbReference type="NCBI Taxonomy" id="46732"/>
    <lineage>
        <taxon>Eukaryota</taxon>
        <taxon>Metazoa</taxon>
        <taxon>Cnidaria</taxon>
        <taxon>Anthozoa</taxon>
        <taxon>Hexacorallia</taxon>
        <taxon>Scleractinia</taxon>
        <taxon>Astrocoeniina</taxon>
        <taxon>Pocilloporidae</taxon>
        <taxon>Pocillopora</taxon>
    </lineage>
</organism>
<gene>
    <name evidence="2" type="ORF">PMEA_00002310</name>
    <name evidence="1" type="ORF">PMEA_00025770</name>
</gene>
<sequence>MIDYTYQAHSHRILKCLQFLTNNITFIVCMVLRRVYSCVSKIGSAGPDSIGSHYNYQDHDRQVTLFSGIQLWTVPRNGDYRIEAIGTSRGYGEDSIIKTGGRGARVINRLVGQKGEKWNSNRETVGGGGGTFVVKENNKSLIIAGGGGGVNIQDVMHP</sequence>